<keyword evidence="2" id="KW-1185">Reference proteome</keyword>
<reference evidence="1" key="1">
    <citation type="submission" date="2021-02" db="EMBL/GenBank/DDBJ databases">
        <authorList>
            <consortium name="DOE Joint Genome Institute"/>
            <person name="Ahrendt S."/>
            <person name="Looney B.P."/>
            <person name="Miyauchi S."/>
            <person name="Morin E."/>
            <person name="Drula E."/>
            <person name="Courty P.E."/>
            <person name="Chicoki N."/>
            <person name="Fauchery L."/>
            <person name="Kohler A."/>
            <person name="Kuo A."/>
            <person name="Labutti K."/>
            <person name="Pangilinan J."/>
            <person name="Lipzen A."/>
            <person name="Riley R."/>
            <person name="Andreopoulos W."/>
            <person name="He G."/>
            <person name="Johnson J."/>
            <person name="Barry K.W."/>
            <person name="Grigoriev I.V."/>
            <person name="Nagy L."/>
            <person name="Hibbett D."/>
            <person name="Henrissat B."/>
            <person name="Matheny P.B."/>
            <person name="Labbe J."/>
            <person name="Martin F."/>
        </authorList>
    </citation>
    <scope>NUCLEOTIDE SEQUENCE</scope>
    <source>
        <strain evidence="1">EC-137</strain>
    </source>
</reference>
<organism evidence="1 2">
    <name type="scientific">Vararia minispora EC-137</name>
    <dbReference type="NCBI Taxonomy" id="1314806"/>
    <lineage>
        <taxon>Eukaryota</taxon>
        <taxon>Fungi</taxon>
        <taxon>Dikarya</taxon>
        <taxon>Basidiomycota</taxon>
        <taxon>Agaricomycotina</taxon>
        <taxon>Agaricomycetes</taxon>
        <taxon>Russulales</taxon>
        <taxon>Lachnocladiaceae</taxon>
        <taxon>Vararia</taxon>
    </lineage>
</organism>
<name>A0ACB8QBC0_9AGAM</name>
<evidence type="ECO:0000313" key="2">
    <source>
        <dbReference type="Proteomes" id="UP000814128"/>
    </source>
</evidence>
<sequence>MTYSDRDETTPLVSGPRPANEPTPIPWRQVALVLIIQGGEPLTSQVIYPFAPEFVRRVGITNGDETKVGFYVGLMQSIFFATQALTVLYWSRLSDLVGRRPVILTGLFGLSLSMYCFGLSTTYWGAVLSRSLNGALNGNIGVMKGCIAEITDASNLPQVYGLLPIAWSTGGTLGPAVGGWLSRPADRFPDMFGDSAFFRKYPYFLPCAVPATFTAVAWVITYLFFTETLRNPIPIKDVLANKPKHQVLPEDDVDEAEKPVPMRALLVYPVLIGAVNYTALSLVDIAYRAVQPLFFSTPVELGGLGLSPPRIGLILSGFGILNGLFQVCLFAKIHNRWGTKHVFFTGMTTAIPVFLLFPFMNMVAIRQGLNFAVWAAVGLQIVLSVGISLCYGCIFIFISSSAPNRASLGSVNGIAQVMVSIVRTIGPACANSLFSLSVKHGYLGGWLVYLVLVGVSVGALVLAAMLPNNVQGPSTMDDGET</sequence>
<protein>
    <submittedName>
        <fullName evidence="1">MFS general substrate transporter</fullName>
    </submittedName>
</protein>
<proteinExistence type="predicted"/>
<accession>A0ACB8QBC0</accession>
<evidence type="ECO:0000313" key="1">
    <source>
        <dbReference type="EMBL" id="KAI0028855.1"/>
    </source>
</evidence>
<reference evidence="1" key="2">
    <citation type="journal article" date="2022" name="New Phytol.">
        <title>Evolutionary transition to the ectomycorrhizal habit in the genomes of a hyperdiverse lineage of mushroom-forming fungi.</title>
        <authorList>
            <person name="Looney B."/>
            <person name="Miyauchi S."/>
            <person name="Morin E."/>
            <person name="Drula E."/>
            <person name="Courty P.E."/>
            <person name="Kohler A."/>
            <person name="Kuo A."/>
            <person name="LaButti K."/>
            <person name="Pangilinan J."/>
            <person name="Lipzen A."/>
            <person name="Riley R."/>
            <person name="Andreopoulos W."/>
            <person name="He G."/>
            <person name="Johnson J."/>
            <person name="Nolan M."/>
            <person name="Tritt A."/>
            <person name="Barry K.W."/>
            <person name="Grigoriev I.V."/>
            <person name="Nagy L.G."/>
            <person name="Hibbett D."/>
            <person name="Henrissat B."/>
            <person name="Matheny P.B."/>
            <person name="Labbe J."/>
            <person name="Martin F.M."/>
        </authorList>
    </citation>
    <scope>NUCLEOTIDE SEQUENCE</scope>
    <source>
        <strain evidence="1">EC-137</strain>
    </source>
</reference>
<dbReference type="Proteomes" id="UP000814128">
    <property type="component" value="Unassembled WGS sequence"/>
</dbReference>
<dbReference type="EMBL" id="MU273717">
    <property type="protein sequence ID" value="KAI0028855.1"/>
    <property type="molecule type" value="Genomic_DNA"/>
</dbReference>
<gene>
    <name evidence="1" type="ORF">K488DRAFT_80462</name>
</gene>
<comment type="caution">
    <text evidence="1">The sequence shown here is derived from an EMBL/GenBank/DDBJ whole genome shotgun (WGS) entry which is preliminary data.</text>
</comment>